<evidence type="ECO:0000259" key="15">
    <source>
        <dbReference type="PROSITE" id="PS51352"/>
    </source>
</evidence>
<dbReference type="FunFam" id="3.40.30.10:FF:000073">
    <property type="entry name" value="Sulfhydryl oxidase"/>
    <property type="match status" value="1"/>
</dbReference>
<protein>
    <recommendedName>
        <fullName evidence="13">Sulfhydryl oxidase</fullName>
        <ecNumber evidence="13">1.8.3.2</ecNumber>
    </recommendedName>
</protein>
<evidence type="ECO:0000256" key="10">
    <source>
        <dbReference type="ARBA" id="ARBA00023180"/>
    </source>
</evidence>
<dbReference type="FunFam" id="1.20.120.310:FF:000001">
    <property type="entry name" value="Sulfhydryl oxidase"/>
    <property type="match status" value="1"/>
</dbReference>
<evidence type="ECO:0000256" key="13">
    <source>
        <dbReference type="RuleBase" id="RU371123"/>
    </source>
</evidence>
<keyword evidence="6" id="KW-0732">Signal</keyword>
<keyword evidence="13" id="KW-1133">Transmembrane helix</keyword>
<dbReference type="InterPro" id="IPR040986">
    <property type="entry name" value="QSOX_FAD-bd_dom"/>
</dbReference>
<dbReference type="PROSITE" id="PS51352">
    <property type="entry name" value="THIOREDOXIN_2"/>
    <property type="match status" value="1"/>
</dbReference>
<sequence length="811" mass="91579">MGDWGCCFGWNAGFREPELPGGRTLKPGGADTRWEEKLCEVDSEVESCCAHTDLLLLLHLLHLLQLQQQKMARRCGRATSRLTEEIQIFPRKSAASAVCLCLCLLFPSAAEAGLYTATDQIVLLTPENVDSVLVNSSAAVFVEFYASWCGHCIAFSPIFKSLARDIKEWKPAVDLAAMDCAAEENRKVCISYGIRGYPSIKVKSHVRGVCAGPCFPRDVQGLRRSIIDKLETHKEPWAPACPPLEPTSQAEIDSFFDTNNVQHLALIFEEAKSYIGREVTLDLLQFENIAVRRVLNTEEGLVARLGVTEFPSCYLYYPGGNFTRLSVKIEARSFYSYALQRLPGVVRSGKPPPVSTPVLTGNSEEPWRPFNRSRVYMADLESALHYSLRVEVAAHTVVKGEALISLKKYVAVLAKYFPGRPVVRNLLKSVDSWLQNQTRDEISYEAFKDILDNSAQSPDAALPEGVRWVGCQGSQPHLRRYPCGVWTLFHVLTVQAKNTRGTDPKEVLMAMRNYVHSFFGCRSCAEHFENMAMESLMEVDTFSSAVLWLWSRHNLVNNRLAGALSEDPNFPKIQWPSPEMCPACHAVKANGDHSWIQKEVLPFVLSYFSSSSILTGAHRLSIHMFLKETKETSEHLGGKTSEPTPWVKPEIKVDRGRWRAHRKPSIVGMRMRDVQEDIVDLDSFVNQHYKAKVLQVASSSRVKPRTLQRKEEQEPDPGLRMLGLQPLDADFELDIGQQRKRLQKRELTGQYTSDEELSHRGRWMSVLSIGFSKVDISLCVVLYFLSSMCLLAMYLFFKNRLRLRRAKLALP</sequence>
<keyword evidence="8 13" id="KW-0560">Oxidoreductase</keyword>
<evidence type="ECO:0000256" key="2">
    <source>
        <dbReference type="ARBA" id="ARBA00004613"/>
    </source>
</evidence>
<dbReference type="FunFam" id="3.40.30.10:FF:000080">
    <property type="entry name" value="Sulfhydryl oxidase"/>
    <property type="match status" value="1"/>
</dbReference>
<reference evidence="16" key="2">
    <citation type="submission" date="2025-09" db="UniProtKB">
        <authorList>
            <consortium name="Ensembl"/>
        </authorList>
    </citation>
    <scope>IDENTIFICATION</scope>
</reference>
<dbReference type="GO" id="GO:0016971">
    <property type="term" value="F:flavin-dependent sulfhydryl oxidase activity"/>
    <property type="evidence" value="ECO:0007669"/>
    <property type="project" value="InterPro"/>
</dbReference>
<dbReference type="InterPro" id="IPR017905">
    <property type="entry name" value="ERV/ALR_sulphydryl_oxidase"/>
</dbReference>
<dbReference type="PANTHER" id="PTHR22897:SF6">
    <property type="entry name" value="SULFHYDRYL OXIDASE 1"/>
    <property type="match status" value="1"/>
</dbReference>
<evidence type="ECO:0000256" key="4">
    <source>
        <dbReference type="ARBA" id="ARBA00022525"/>
    </source>
</evidence>
<dbReference type="Ensembl" id="ENSMAMT00000048787.1">
    <property type="protein sequence ID" value="ENSMAMP00000059218.1"/>
    <property type="gene ID" value="ENSMAMG00000004564.2"/>
</dbReference>
<evidence type="ECO:0000256" key="12">
    <source>
        <dbReference type="ARBA" id="ARBA00048864"/>
    </source>
</evidence>
<dbReference type="InterPro" id="IPR041269">
    <property type="entry name" value="QSOX_Trx1"/>
</dbReference>
<dbReference type="Pfam" id="PF04777">
    <property type="entry name" value="Evr1_Alr"/>
    <property type="match status" value="1"/>
</dbReference>
<dbReference type="SUPFAM" id="SSF69000">
    <property type="entry name" value="FAD-dependent thiol oxidase"/>
    <property type="match status" value="1"/>
</dbReference>
<evidence type="ECO:0000256" key="1">
    <source>
        <dbReference type="ARBA" id="ARBA00001974"/>
    </source>
</evidence>
<evidence type="ECO:0000313" key="16">
    <source>
        <dbReference type="Ensembl" id="ENSMAMP00000059218.1"/>
    </source>
</evidence>
<dbReference type="Gene3D" id="1.20.120.310">
    <property type="entry name" value="ERV/ALR sulfhydryl oxidase domain"/>
    <property type="match status" value="1"/>
</dbReference>
<dbReference type="InterPro" id="IPR039798">
    <property type="entry name" value="Sulfhydryl_oxidase"/>
</dbReference>
<feature type="transmembrane region" description="Helical" evidence="13">
    <location>
        <begin position="780"/>
        <end position="797"/>
    </location>
</feature>
<evidence type="ECO:0000256" key="7">
    <source>
        <dbReference type="ARBA" id="ARBA00022827"/>
    </source>
</evidence>
<dbReference type="Pfam" id="PF18371">
    <property type="entry name" value="FAD_SOX"/>
    <property type="match status" value="1"/>
</dbReference>
<dbReference type="PROSITE" id="PS51324">
    <property type="entry name" value="ERV_ALR"/>
    <property type="match status" value="1"/>
</dbReference>
<keyword evidence="5 13" id="KW-0285">Flavoprotein</keyword>
<keyword evidence="13" id="KW-0472">Membrane</keyword>
<dbReference type="Pfam" id="PF00085">
    <property type="entry name" value="Thioredoxin"/>
    <property type="match status" value="1"/>
</dbReference>
<evidence type="ECO:0000256" key="6">
    <source>
        <dbReference type="ARBA" id="ARBA00022729"/>
    </source>
</evidence>
<dbReference type="Gene3D" id="3.40.30.10">
    <property type="entry name" value="Glutaredoxin"/>
    <property type="match status" value="2"/>
</dbReference>
<dbReference type="GO" id="GO:0000139">
    <property type="term" value="C:Golgi membrane"/>
    <property type="evidence" value="ECO:0007669"/>
    <property type="project" value="TreeGrafter"/>
</dbReference>
<keyword evidence="9" id="KW-1015">Disulfide bond</keyword>
<dbReference type="InterPro" id="IPR036774">
    <property type="entry name" value="ERV/ALR_sulphydryl_oxid_sf"/>
</dbReference>
<organism evidence="16 17">
    <name type="scientific">Mastacembelus armatus</name>
    <name type="common">zig-zag eel</name>
    <dbReference type="NCBI Taxonomy" id="205130"/>
    <lineage>
        <taxon>Eukaryota</taxon>
        <taxon>Metazoa</taxon>
        <taxon>Chordata</taxon>
        <taxon>Craniata</taxon>
        <taxon>Vertebrata</taxon>
        <taxon>Euteleostomi</taxon>
        <taxon>Actinopterygii</taxon>
        <taxon>Neopterygii</taxon>
        <taxon>Teleostei</taxon>
        <taxon>Neoteleostei</taxon>
        <taxon>Acanthomorphata</taxon>
        <taxon>Anabantaria</taxon>
        <taxon>Synbranchiformes</taxon>
        <taxon>Mastacembelidae</taxon>
        <taxon>Mastacembelus</taxon>
    </lineage>
</organism>
<dbReference type="AlphaFoldDB" id="A0A7N8XXZ5"/>
<dbReference type="Pfam" id="PF18108">
    <property type="entry name" value="QSOX_Trx1"/>
    <property type="match status" value="1"/>
</dbReference>
<dbReference type="InterPro" id="IPR013766">
    <property type="entry name" value="Thioredoxin_domain"/>
</dbReference>
<evidence type="ECO:0000256" key="3">
    <source>
        <dbReference type="ARBA" id="ARBA00006041"/>
    </source>
</evidence>
<evidence type="ECO:0000259" key="14">
    <source>
        <dbReference type="PROSITE" id="PS51324"/>
    </source>
</evidence>
<keyword evidence="7 13" id="KW-0274">FAD</keyword>
<evidence type="ECO:0000313" key="17">
    <source>
        <dbReference type="Proteomes" id="UP000261640"/>
    </source>
</evidence>
<comment type="cofactor">
    <cofactor evidence="1 13">
        <name>FAD</name>
        <dbReference type="ChEBI" id="CHEBI:57692"/>
    </cofactor>
</comment>
<evidence type="ECO:0000256" key="5">
    <source>
        <dbReference type="ARBA" id="ARBA00022630"/>
    </source>
</evidence>
<name>A0A7N8XXZ5_9TELE</name>
<feature type="domain" description="ERV/ALR sulfhydryl oxidase" evidence="14">
    <location>
        <begin position="474"/>
        <end position="575"/>
    </location>
</feature>
<dbReference type="GO" id="GO:0005615">
    <property type="term" value="C:extracellular space"/>
    <property type="evidence" value="ECO:0007669"/>
    <property type="project" value="TreeGrafter"/>
</dbReference>
<feature type="domain" description="Thioredoxin" evidence="15">
    <location>
        <begin position="103"/>
        <end position="232"/>
    </location>
</feature>
<comment type="catalytic activity">
    <reaction evidence="12 13">
        <text>2 R'C(R)SH + O2 = R'C(R)S-S(R)CR' + H2O2</text>
        <dbReference type="Rhea" id="RHEA:17357"/>
        <dbReference type="ChEBI" id="CHEBI:15379"/>
        <dbReference type="ChEBI" id="CHEBI:16240"/>
        <dbReference type="ChEBI" id="CHEBI:16520"/>
        <dbReference type="ChEBI" id="CHEBI:17412"/>
        <dbReference type="EC" id="1.8.3.2"/>
    </reaction>
</comment>
<dbReference type="CDD" id="cd02992">
    <property type="entry name" value="PDI_a_QSOX"/>
    <property type="match status" value="1"/>
</dbReference>
<evidence type="ECO:0000256" key="8">
    <source>
        <dbReference type="ARBA" id="ARBA00023002"/>
    </source>
</evidence>
<dbReference type="InterPro" id="IPR042568">
    <property type="entry name" value="QSOX_FAD-bd_sf"/>
</dbReference>
<comment type="similarity">
    <text evidence="3 13">Belongs to the quiescin-sulfhydryl oxidase (QSOX) family.</text>
</comment>
<dbReference type="InterPro" id="IPR036249">
    <property type="entry name" value="Thioredoxin-like_sf"/>
</dbReference>
<dbReference type="PANTHER" id="PTHR22897">
    <property type="entry name" value="QUIESCIN Q6-RELATED SULFHYDRYL OXIDASE"/>
    <property type="match status" value="1"/>
</dbReference>
<dbReference type="Proteomes" id="UP000261640">
    <property type="component" value="Unplaced"/>
</dbReference>
<accession>A0A7N8XXZ5</accession>
<dbReference type="FunFam" id="1.20.120.1960:FF:000001">
    <property type="entry name" value="Sulfhydryl oxidase"/>
    <property type="match status" value="1"/>
</dbReference>
<evidence type="ECO:0000256" key="9">
    <source>
        <dbReference type="ARBA" id="ARBA00023157"/>
    </source>
</evidence>
<dbReference type="GO" id="GO:0006457">
    <property type="term" value="P:protein folding"/>
    <property type="evidence" value="ECO:0007669"/>
    <property type="project" value="TreeGrafter"/>
</dbReference>
<comment type="subcellular location">
    <subcellularLocation>
        <location evidence="2">Secreted</location>
    </subcellularLocation>
</comment>
<keyword evidence="10" id="KW-0325">Glycoprotein</keyword>
<evidence type="ECO:0000256" key="11">
    <source>
        <dbReference type="ARBA" id="ARBA00045804"/>
    </source>
</evidence>
<dbReference type="SUPFAM" id="SSF52833">
    <property type="entry name" value="Thioredoxin-like"/>
    <property type="match status" value="1"/>
</dbReference>
<dbReference type="Gene3D" id="1.20.120.1960">
    <property type="entry name" value="QSOX sulfhydryl oxidase domain"/>
    <property type="match status" value="1"/>
</dbReference>
<keyword evidence="4" id="KW-0964">Secreted</keyword>
<proteinExistence type="inferred from homology"/>
<reference evidence="16" key="1">
    <citation type="submission" date="2025-08" db="UniProtKB">
        <authorList>
            <consortium name="Ensembl"/>
        </authorList>
    </citation>
    <scope>IDENTIFICATION</scope>
</reference>
<dbReference type="GeneTree" id="ENSGT00940000159504"/>
<keyword evidence="17" id="KW-1185">Reference proteome</keyword>
<dbReference type="GO" id="GO:0003756">
    <property type="term" value="F:protein disulfide isomerase activity"/>
    <property type="evidence" value="ECO:0007669"/>
    <property type="project" value="TreeGrafter"/>
</dbReference>
<dbReference type="EC" id="1.8.3.2" evidence="13"/>
<comment type="function">
    <text evidence="11">Catalyzes the oxidation of sulfhydryl groups in peptide and protein thiols to disulfides with the reduction of oxygen to hydrogen peroxide. Plays a role in disulfide bond formation in a variety of extracellular proteins. In fibroblasts, required for normal incorporation of laminin into the extracellular matrix, and thereby for normal cell-cell adhesion and cell migration.</text>
</comment>
<keyword evidence="13" id="KW-0812">Transmembrane</keyword>